<accession>A0A495J825</accession>
<dbReference type="AlphaFoldDB" id="A0A495J825"/>
<keyword evidence="2" id="KW-1185">Reference proteome</keyword>
<dbReference type="RefSeq" id="WP_121200853.1">
    <property type="nucleotide sequence ID" value="NZ_RBKU01000001.1"/>
</dbReference>
<evidence type="ECO:0000313" key="1">
    <source>
        <dbReference type="EMBL" id="RKR84901.1"/>
    </source>
</evidence>
<proteinExistence type="predicted"/>
<evidence type="ECO:0000313" key="2">
    <source>
        <dbReference type="Proteomes" id="UP000268007"/>
    </source>
</evidence>
<gene>
    <name evidence="1" type="ORF">BDD43_5154</name>
</gene>
<dbReference type="EMBL" id="RBKU01000001">
    <property type="protein sequence ID" value="RKR84901.1"/>
    <property type="molecule type" value="Genomic_DNA"/>
</dbReference>
<organism evidence="1 2">
    <name type="scientific">Mucilaginibacter gracilis</name>
    <dbReference type="NCBI Taxonomy" id="423350"/>
    <lineage>
        <taxon>Bacteria</taxon>
        <taxon>Pseudomonadati</taxon>
        <taxon>Bacteroidota</taxon>
        <taxon>Sphingobacteriia</taxon>
        <taxon>Sphingobacteriales</taxon>
        <taxon>Sphingobacteriaceae</taxon>
        <taxon>Mucilaginibacter</taxon>
    </lineage>
</organism>
<dbReference type="OrthoDB" id="910810at2"/>
<reference evidence="1 2" key="1">
    <citation type="submission" date="2018-10" db="EMBL/GenBank/DDBJ databases">
        <title>Genomic Encyclopedia of Archaeal and Bacterial Type Strains, Phase II (KMG-II): from individual species to whole genera.</title>
        <authorList>
            <person name="Goeker M."/>
        </authorList>
    </citation>
    <scope>NUCLEOTIDE SEQUENCE [LARGE SCALE GENOMIC DNA]</scope>
    <source>
        <strain evidence="1 2">DSM 18602</strain>
    </source>
</reference>
<comment type="caution">
    <text evidence="1">The sequence shown here is derived from an EMBL/GenBank/DDBJ whole genome shotgun (WGS) entry which is preliminary data.</text>
</comment>
<sequence length="661" mass="73825">MQNAQLLVNDIPLDLPSDSLIALSYAVNTLADLKTVQGNISNSINLPNTAANRAALGYPEDLNFNGVAIIRQKLACRYIQNGVDVIPQGNLRITGASKSALTVVLSCGNTDFFDVITGKITDLDLSEYDHLWNMQNVIASRLRTDGYIYPFINYGNITNDTSDIRGQGISPNEMRPAVFAKTLVDKIVASAGYTLINKITDDPVTTPIYNNLILPFSADKISHPQRYIDQYAPQDIEVQCGTDVHFVSPNGVHNAIPFNQTIADTAHLFDGINWTADRIMRVDINAHFPQIHLARPDTGGDSGKGAYFKIMVRYSDGSINKLFEAPNLSFVDDNHDVQHYDFNMTLTGVPLKPGDQIYLEVETAGHGVYTTVDIYHGATLTIKANNNDVIFGEQIQLEGTMPDMNCTDFLKFISFLFCAIIQTDNVAKTVTIVPFGYILQQMPNAIDWSAKVTEADEDYDVQIGDYYQQNEAKFAEDDAISPATYGNGSFYINDFNLDIYQDIYDIPFAASYDELVLGNNRTSTIKKIADYDTLGANGLQFTISTTQRILLLNKKDVPVNYRWDHDLTPVSDSIPFAYFASGNTNADLTMTSVFNNHYADFINVLADQRKLTCYLQLNEIDIQTLNFFKPVYIQKYASYFYISKITDFTGVKPCKVELIRL</sequence>
<name>A0A495J825_9SPHI</name>
<protein>
    <submittedName>
        <fullName evidence="1">Uncharacterized protein</fullName>
    </submittedName>
</protein>
<dbReference type="Proteomes" id="UP000268007">
    <property type="component" value="Unassembled WGS sequence"/>
</dbReference>